<accession>A0A9X8CYV4</accession>
<dbReference type="InterPro" id="IPR037401">
    <property type="entry name" value="SnoaL-like"/>
</dbReference>
<protein>
    <submittedName>
        <fullName evidence="2">Nuclear transport factor 2 family protein</fullName>
    </submittedName>
</protein>
<evidence type="ECO:0000259" key="1">
    <source>
        <dbReference type="Pfam" id="PF13577"/>
    </source>
</evidence>
<proteinExistence type="predicted"/>
<dbReference type="AlphaFoldDB" id="A0A9X8CYV4"/>
<dbReference type="SUPFAM" id="SSF54427">
    <property type="entry name" value="NTF2-like"/>
    <property type="match status" value="1"/>
</dbReference>
<reference evidence="2 3" key="1">
    <citation type="submission" date="2018-09" db="EMBL/GenBank/DDBJ databases">
        <title>Acidovorax cavernicola nov. sp. isolated from Gruta de las Maravillas (Aracena, Spain).</title>
        <authorList>
            <person name="Jurado V."/>
            <person name="Gutierrez-Patricio S."/>
            <person name="Gonzalez-Pimentel J.L."/>
            <person name="Miller A.Z."/>
            <person name="Laiz L."/>
            <person name="Saiz-Jimenez C."/>
        </authorList>
    </citation>
    <scope>NUCLEOTIDE SEQUENCE [LARGE SCALE GENOMIC DNA]</scope>
    <source>
        <strain evidence="2 3">1011MAR4D40.2</strain>
    </source>
</reference>
<organism evidence="2 3">
    <name type="scientific">Acidovorax cavernicola</name>
    <dbReference type="NCBI Taxonomy" id="1675792"/>
    <lineage>
        <taxon>Bacteria</taxon>
        <taxon>Pseudomonadati</taxon>
        <taxon>Pseudomonadota</taxon>
        <taxon>Betaproteobacteria</taxon>
        <taxon>Burkholderiales</taxon>
        <taxon>Comamonadaceae</taxon>
        <taxon>Acidovorax</taxon>
    </lineage>
</organism>
<dbReference type="InterPro" id="IPR032710">
    <property type="entry name" value="NTF2-like_dom_sf"/>
</dbReference>
<dbReference type="Pfam" id="PF13577">
    <property type="entry name" value="SnoaL_4"/>
    <property type="match status" value="1"/>
</dbReference>
<comment type="caution">
    <text evidence="2">The sequence shown here is derived from an EMBL/GenBank/DDBJ whole genome shotgun (WGS) entry which is preliminary data.</text>
</comment>
<gene>
    <name evidence="2" type="ORF">D3H34_30015</name>
</gene>
<dbReference type="Proteomes" id="UP000265619">
    <property type="component" value="Unassembled WGS sequence"/>
</dbReference>
<feature type="domain" description="SnoaL-like" evidence="1">
    <location>
        <begin position="6"/>
        <end position="132"/>
    </location>
</feature>
<dbReference type="OrthoDB" id="8683999at2"/>
<sequence>MSRHEQLLARLEIDALNAEFAYRIDRGEPETVVDLFTANGFYARSTGEKSVGREAIRAAYRQRAAAGKRTARHIFTNLRLTHESDSRIQGQCILTLFAQDGEPPLVAEPFLVADYDDIYEREADGCWRYAQRVVTWRFVQRDGKVSPLALGSPS</sequence>
<dbReference type="EMBL" id="QXMN01000073">
    <property type="protein sequence ID" value="RIX73008.1"/>
    <property type="molecule type" value="Genomic_DNA"/>
</dbReference>
<evidence type="ECO:0000313" key="2">
    <source>
        <dbReference type="EMBL" id="RIX73008.1"/>
    </source>
</evidence>
<evidence type="ECO:0000313" key="3">
    <source>
        <dbReference type="Proteomes" id="UP000265619"/>
    </source>
</evidence>
<dbReference type="RefSeq" id="WP_119558428.1">
    <property type="nucleotide sequence ID" value="NZ_QXMN01000073.1"/>
</dbReference>
<keyword evidence="3" id="KW-1185">Reference proteome</keyword>
<dbReference type="Gene3D" id="3.10.450.50">
    <property type="match status" value="1"/>
</dbReference>
<name>A0A9X8CYV4_9BURK</name>